<comment type="similarity">
    <text evidence="2">Belongs to the bacterial solute-binding protein SsuA/TauA family.</text>
</comment>
<dbReference type="Pfam" id="PF09084">
    <property type="entry name" value="NMT1"/>
    <property type="match status" value="1"/>
</dbReference>
<comment type="caution">
    <text evidence="6">The sequence shown here is derived from an EMBL/GenBank/DDBJ whole genome shotgun (WGS) entry which is preliminary data.</text>
</comment>
<feature type="signal peptide" evidence="4">
    <location>
        <begin position="1"/>
        <end position="28"/>
    </location>
</feature>
<reference evidence="7" key="1">
    <citation type="submission" date="2023-07" db="EMBL/GenBank/DDBJ databases">
        <title>30 novel species of actinomycetes from the DSMZ collection.</title>
        <authorList>
            <person name="Nouioui I."/>
        </authorList>
    </citation>
    <scope>NUCLEOTIDE SEQUENCE [LARGE SCALE GENOMIC DNA]</scope>
    <source>
        <strain evidence="7">DSM 44915</strain>
    </source>
</reference>
<evidence type="ECO:0000313" key="6">
    <source>
        <dbReference type="EMBL" id="MDT0269666.1"/>
    </source>
</evidence>
<evidence type="ECO:0000256" key="3">
    <source>
        <dbReference type="ARBA" id="ARBA00022729"/>
    </source>
</evidence>
<dbReference type="PANTHER" id="PTHR30024:SF47">
    <property type="entry name" value="TAURINE-BINDING PERIPLASMIC PROTEIN"/>
    <property type="match status" value="1"/>
</dbReference>
<dbReference type="Gene3D" id="3.40.190.10">
    <property type="entry name" value="Periplasmic binding protein-like II"/>
    <property type="match status" value="2"/>
</dbReference>
<proteinExistence type="inferred from homology"/>
<evidence type="ECO:0000256" key="1">
    <source>
        <dbReference type="ARBA" id="ARBA00004418"/>
    </source>
</evidence>
<keyword evidence="3 4" id="KW-0732">Signal</keyword>
<keyword evidence="7" id="KW-1185">Reference proteome</keyword>
<dbReference type="RefSeq" id="WP_311669749.1">
    <property type="nucleotide sequence ID" value="NZ_JAVREO010000018.1"/>
</dbReference>
<feature type="domain" description="SsuA/THI5-like" evidence="5">
    <location>
        <begin position="57"/>
        <end position="274"/>
    </location>
</feature>
<dbReference type="InterPro" id="IPR015168">
    <property type="entry name" value="SsuA/THI5"/>
</dbReference>
<sequence length="331" mass="34113">MPFSCRTHRFSALAATAALALTTLTACGSDGGGGGGAGGDAGSGPAEITLGVIPIIDIAPVKLGIEQGIFADHDLELTLQESQGGAAIVPGVISGDFQFGYSNLVSLLIAKGEDVPVELISVGARASDDPLDDGSGQLMTVDPALTEVEDLRGATIAVNTLLGINEVAVRATLEEHGLVRDDVTLVEVPIPNMPAALASGDVDAAMMSEPFITVTEEQGGHALPVSYAAMGANLPFAGWFAAEPYAAQNPEVVERFQAALEESLRYAEAHPDEARATLNSYLDLADGISEAVTLPGWDPTTDRAEIEHLAQLSVDAGLIADLAPLDALFTD</sequence>
<evidence type="ECO:0000256" key="4">
    <source>
        <dbReference type="SAM" id="SignalP"/>
    </source>
</evidence>
<feature type="chain" id="PRO_5045999998" evidence="4">
    <location>
        <begin position="29"/>
        <end position="331"/>
    </location>
</feature>
<evidence type="ECO:0000256" key="2">
    <source>
        <dbReference type="ARBA" id="ARBA00010742"/>
    </source>
</evidence>
<dbReference type="SUPFAM" id="SSF53850">
    <property type="entry name" value="Periplasmic binding protein-like II"/>
    <property type="match status" value="1"/>
</dbReference>
<protein>
    <submittedName>
        <fullName evidence="6">ABC transporter substrate-binding protein</fullName>
    </submittedName>
</protein>
<gene>
    <name evidence="6" type="ORF">RM844_25615</name>
</gene>
<name>A0ABU2JXE1_9ACTN</name>
<dbReference type="Proteomes" id="UP001183410">
    <property type="component" value="Unassembled WGS sequence"/>
</dbReference>
<evidence type="ECO:0000313" key="7">
    <source>
        <dbReference type="Proteomes" id="UP001183410"/>
    </source>
</evidence>
<dbReference type="EMBL" id="JAVREO010000018">
    <property type="protein sequence ID" value="MDT0269666.1"/>
    <property type="molecule type" value="Genomic_DNA"/>
</dbReference>
<organism evidence="6 7">
    <name type="scientific">Streptomyces chisholmiae</name>
    <dbReference type="NCBI Taxonomy" id="3075540"/>
    <lineage>
        <taxon>Bacteria</taxon>
        <taxon>Bacillati</taxon>
        <taxon>Actinomycetota</taxon>
        <taxon>Actinomycetes</taxon>
        <taxon>Kitasatosporales</taxon>
        <taxon>Streptomycetaceae</taxon>
        <taxon>Streptomyces</taxon>
    </lineage>
</organism>
<dbReference type="PANTHER" id="PTHR30024">
    <property type="entry name" value="ALIPHATIC SULFONATES-BINDING PROTEIN-RELATED"/>
    <property type="match status" value="1"/>
</dbReference>
<dbReference type="PROSITE" id="PS51257">
    <property type="entry name" value="PROKAR_LIPOPROTEIN"/>
    <property type="match status" value="1"/>
</dbReference>
<comment type="subcellular location">
    <subcellularLocation>
        <location evidence="1">Periplasm</location>
    </subcellularLocation>
</comment>
<accession>A0ABU2JXE1</accession>
<evidence type="ECO:0000259" key="5">
    <source>
        <dbReference type="Pfam" id="PF09084"/>
    </source>
</evidence>